<dbReference type="EMBL" id="CASHTH010003162">
    <property type="protein sequence ID" value="CAI8041079.1"/>
    <property type="molecule type" value="Genomic_DNA"/>
</dbReference>
<dbReference type="Gene3D" id="1.10.10.10">
    <property type="entry name" value="Winged helix-like DNA-binding domain superfamily/Winged helix DNA-binding domain"/>
    <property type="match status" value="2"/>
</dbReference>
<dbReference type="InterPro" id="IPR007627">
    <property type="entry name" value="RNA_pol_sigma70_r2"/>
</dbReference>
<evidence type="ECO:0000259" key="6">
    <source>
        <dbReference type="PROSITE" id="PS00715"/>
    </source>
</evidence>
<dbReference type="Pfam" id="PF04545">
    <property type="entry name" value="Sigma70_r4"/>
    <property type="match status" value="1"/>
</dbReference>
<dbReference type="InterPro" id="IPR013324">
    <property type="entry name" value="RNA_pol_sigma_r3/r4-like"/>
</dbReference>
<comment type="caution">
    <text evidence="8">The sequence shown here is derived from an EMBL/GenBank/DDBJ whole genome shotgun (WGS) entry which is preliminary data.</text>
</comment>
<reference evidence="8" key="1">
    <citation type="submission" date="2023-03" db="EMBL/GenBank/DDBJ databases">
        <authorList>
            <person name="Steffen K."/>
            <person name="Cardenas P."/>
        </authorList>
    </citation>
    <scope>NUCLEOTIDE SEQUENCE</scope>
</reference>
<accession>A0AA35X1W8</accession>
<dbReference type="PIRSF" id="PIRSF000770">
    <property type="entry name" value="RNA_pol_sigma-SigE/K"/>
    <property type="match status" value="1"/>
</dbReference>
<name>A0AA35X1W8_GEOBA</name>
<keyword evidence="4" id="KW-0238">DNA-binding</keyword>
<dbReference type="GO" id="GO:0006352">
    <property type="term" value="P:DNA-templated transcription initiation"/>
    <property type="evidence" value="ECO:0007669"/>
    <property type="project" value="InterPro"/>
</dbReference>
<dbReference type="GO" id="GO:0016987">
    <property type="term" value="F:sigma factor activity"/>
    <property type="evidence" value="ECO:0007669"/>
    <property type="project" value="UniProtKB-KW"/>
</dbReference>
<dbReference type="PANTHER" id="PTHR30603">
    <property type="entry name" value="RNA POLYMERASE SIGMA FACTOR RPO"/>
    <property type="match status" value="1"/>
</dbReference>
<dbReference type="CDD" id="cd06171">
    <property type="entry name" value="Sigma70_r4"/>
    <property type="match status" value="1"/>
</dbReference>
<evidence type="ECO:0000256" key="3">
    <source>
        <dbReference type="ARBA" id="ARBA00023082"/>
    </source>
</evidence>
<keyword evidence="9" id="KW-1185">Reference proteome</keyword>
<dbReference type="Pfam" id="PF04539">
    <property type="entry name" value="Sigma70_r3"/>
    <property type="match status" value="1"/>
</dbReference>
<evidence type="ECO:0000313" key="9">
    <source>
        <dbReference type="Proteomes" id="UP001174909"/>
    </source>
</evidence>
<dbReference type="SUPFAM" id="SSF88659">
    <property type="entry name" value="Sigma3 and sigma4 domains of RNA polymerase sigma factors"/>
    <property type="match status" value="2"/>
</dbReference>
<keyword evidence="5" id="KW-0804">Transcription</keyword>
<dbReference type="InterPro" id="IPR050239">
    <property type="entry name" value="Sigma-70_RNA_pol_init_factors"/>
</dbReference>
<dbReference type="FunFam" id="1.10.601.10:FF:000001">
    <property type="entry name" value="RNA polymerase sigma factor SigA"/>
    <property type="match status" value="1"/>
</dbReference>
<dbReference type="NCBIfam" id="TIGR02937">
    <property type="entry name" value="sigma70-ECF"/>
    <property type="match status" value="1"/>
</dbReference>
<evidence type="ECO:0000313" key="8">
    <source>
        <dbReference type="EMBL" id="CAI8041079.1"/>
    </source>
</evidence>
<dbReference type="InterPro" id="IPR007624">
    <property type="entry name" value="RNA_pol_sigma70_r3"/>
</dbReference>
<evidence type="ECO:0000259" key="7">
    <source>
        <dbReference type="PROSITE" id="PS00716"/>
    </source>
</evidence>
<keyword evidence="3" id="KW-0731">Sigma factor</keyword>
<gene>
    <name evidence="8" type="ORF">GBAR_LOCUS22829</name>
</gene>
<dbReference type="GO" id="GO:0003677">
    <property type="term" value="F:DNA binding"/>
    <property type="evidence" value="ECO:0007669"/>
    <property type="project" value="UniProtKB-KW"/>
</dbReference>
<evidence type="ECO:0000256" key="1">
    <source>
        <dbReference type="ARBA" id="ARBA00007788"/>
    </source>
</evidence>
<dbReference type="FunFam" id="1.10.10.10:FF:000004">
    <property type="entry name" value="RNA polymerase sigma factor SigA"/>
    <property type="match status" value="1"/>
</dbReference>
<dbReference type="Pfam" id="PF04542">
    <property type="entry name" value="Sigma70_r2"/>
    <property type="match status" value="1"/>
</dbReference>
<dbReference type="AlphaFoldDB" id="A0AA35X1W8"/>
<keyword evidence="2" id="KW-0805">Transcription regulation</keyword>
<protein>
    <submittedName>
        <fullName evidence="8">RNA polymerase sigma factor SigA</fullName>
    </submittedName>
</protein>
<dbReference type="Gene3D" id="1.10.601.10">
    <property type="entry name" value="RNA Polymerase Primary Sigma Factor"/>
    <property type="match status" value="1"/>
</dbReference>
<dbReference type="InterPro" id="IPR000943">
    <property type="entry name" value="RNA_pol_sigma70"/>
</dbReference>
<dbReference type="PRINTS" id="PR00046">
    <property type="entry name" value="SIGMA70FCT"/>
</dbReference>
<proteinExistence type="inferred from homology"/>
<evidence type="ECO:0000256" key="4">
    <source>
        <dbReference type="ARBA" id="ARBA00023125"/>
    </source>
</evidence>
<dbReference type="InterPro" id="IPR014284">
    <property type="entry name" value="RNA_pol_sigma-70_dom"/>
</dbReference>
<dbReference type="PROSITE" id="PS00716">
    <property type="entry name" value="SIGMA70_2"/>
    <property type="match status" value="1"/>
</dbReference>
<comment type="similarity">
    <text evidence="1">Belongs to the sigma-70 factor family.</text>
</comment>
<sequence length="269" mass="30618">MLRDPGISDRVEAANADVARCFQRVKEEGAHAHDHLAEANLRLVVSVAKNYLGRGMSLLDMVQEGNLGLMRGVQKFDHRRGYKFSTYATWWIRQAVTRGIADQGRTIRVPVRVVEKINRMIRQERRLVQELGRDPTEAELGEALEMSAEQVAYTRKVAQETVSLDKPVGEEGDGSMWELIEDSNAPLLEETVSANLLREQLGEALDTLEERENRVLRMRFGLDDGSPRTLDEIGKVFGVTRERIRQIEGKAIRKLRQPARANKLRDFLE</sequence>
<dbReference type="InterPro" id="IPR013325">
    <property type="entry name" value="RNA_pol_sigma_r2"/>
</dbReference>
<dbReference type="SUPFAM" id="SSF88946">
    <property type="entry name" value="Sigma2 domain of RNA polymerase sigma factors"/>
    <property type="match status" value="1"/>
</dbReference>
<dbReference type="PROSITE" id="PS00715">
    <property type="entry name" value="SIGMA70_1"/>
    <property type="match status" value="1"/>
</dbReference>
<dbReference type="InterPro" id="IPR036388">
    <property type="entry name" value="WH-like_DNA-bd_sf"/>
</dbReference>
<evidence type="ECO:0000256" key="5">
    <source>
        <dbReference type="ARBA" id="ARBA00023163"/>
    </source>
</evidence>
<feature type="domain" description="RNA polymerase sigma-70" evidence="6">
    <location>
        <begin position="60"/>
        <end position="73"/>
    </location>
</feature>
<dbReference type="InterPro" id="IPR007630">
    <property type="entry name" value="RNA_pol_sigma70_r4"/>
</dbReference>
<organism evidence="8 9">
    <name type="scientific">Geodia barretti</name>
    <name type="common">Barrett's horny sponge</name>
    <dbReference type="NCBI Taxonomy" id="519541"/>
    <lineage>
        <taxon>Eukaryota</taxon>
        <taxon>Metazoa</taxon>
        <taxon>Porifera</taxon>
        <taxon>Demospongiae</taxon>
        <taxon>Heteroscleromorpha</taxon>
        <taxon>Tetractinellida</taxon>
        <taxon>Astrophorina</taxon>
        <taxon>Geodiidae</taxon>
        <taxon>Geodia</taxon>
    </lineage>
</organism>
<dbReference type="PANTHER" id="PTHR30603:SF60">
    <property type="entry name" value="RNA POLYMERASE SIGMA FACTOR RPOD"/>
    <property type="match status" value="1"/>
</dbReference>
<dbReference type="Proteomes" id="UP001174909">
    <property type="component" value="Unassembled WGS sequence"/>
</dbReference>
<evidence type="ECO:0000256" key="2">
    <source>
        <dbReference type="ARBA" id="ARBA00023015"/>
    </source>
</evidence>
<feature type="domain" description="RNA polymerase sigma-70" evidence="7">
    <location>
        <begin position="229"/>
        <end position="255"/>
    </location>
</feature>